<dbReference type="NCBIfam" id="NF002674">
    <property type="entry name" value="PRK02399.1-2"/>
    <property type="match status" value="1"/>
</dbReference>
<proteinExistence type="predicted"/>
<dbReference type="KEGG" id="dmp:FAK_08890"/>
<reference evidence="4" key="1">
    <citation type="journal article" date="2023" name="Arch. Microbiol.">
        <title>Desulfoferula mesophilus gen. nov. sp. nov., a mesophilic sulfate-reducing bacterium isolated from a brackish lake sediment.</title>
        <authorList>
            <person name="Watanabe T."/>
            <person name="Yabe T."/>
            <person name="Tsuji J.M."/>
            <person name="Fukui M."/>
        </authorList>
    </citation>
    <scope>NUCLEOTIDE SEQUENCE [LARGE SCALE GENOMIC DNA]</scope>
    <source>
        <strain evidence="4">12FAK</strain>
    </source>
</reference>
<name>A0AAU9E9T1_9BACT</name>
<keyword evidence="4" id="KW-1185">Reference proteome</keyword>
<dbReference type="PANTHER" id="PTHR31862:SF1">
    <property type="entry name" value="UPF0261 DOMAIN PROTEIN (AFU_ORTHOLOGUE AFUA_1G10120)"/>
    <property type="match status" value="1"/>
</dbReference>
<dbReference type="EMBL" id="AP028679">
    <property type="protein sequence ID" value="BEQ13823.1"/>
    <property type="molecule type" value="Genomic_DNA"/>
</dbReference>
<accession>A0AAU9E9T1</accession>
<evidence type="ECO:0000259" key="1">
    <source>
        <dbReference type="Pfam" id="PF06792"/>
    </source>
</evidence>
<dbReference type="AlphaFoldDB" id="A0AAU9E9T1"/>
<feature type="domain" description="UPF0261" evidence="2">
    <location>
        <begin position="174"/>
        <end position="390"/>
    </location>
</feature>
<evidence type="ECO:0000313" key="4">
    <source>
        <dbReference type="Proteomes" id="UP001366166"/>
    </source>
</evidence>
<organism evidence="3 4">
    <name type="scientific">Desulfoferula mesophila</name>
    <dbReference type="NCBI Taxonomy" id="3058419"/>
    <lineage>
        <taxon>Bacteria</taxon>
        <taxon>Pseudomonadati</taxon>
        <taxon>Thermodesulfobacteriota</taxon>
        <taxon>Desulfarculia</taxon>
        <taxon>Desulfarculales</taxon>
        <taxon>Desulfarculaceae</taxon>
        <taxon>Desulfoferula</taxon>
    </lineage>
</organism>
<dbReference type="PIRSF" id="PIRSF033271">
    <property type="entry name" value="UCP033271"/>
    <property type="match status" value="1"/>
</dbReference>
<dbReference type="PANTHER" id="PTHR31862">
    <property type="entry name" value="UPF0261 DOMAIN PROTEIN (AFU_ORTHOLOGUE AFUA_1G10120)"/>
    <property type="match status" value="1"/>
</dbReference>
<dbReference type="Gene3D" id="3.40.50.12020">
    <property type="entry name" value="Uncharacterised protein family UPF0261, NN domain"/>
    <property type="match status" value="1"/>
</dbReference>
<sequence length="391" mass="41615">MAIHSAIAVMGTFDSKGEEHLFLKEGIMKRGHRVLTINVGTKGAPSFSPDLDLRPSQVADRDQAISATIEKARRVLTRLYAQGQISGVVSAGGGSGTHLATSVMKVLPLGVPKVMVSTVAAHDMSQVVGTKDITVIHSVGDLLGVNSLTGLILDRAAGAVCGMVAPGWQGATDRRRIGLSMFGFITPAAEAVKERLEAGGYEVIAFHANGIGGLALEELAAEGRFDAILDLAPHELADTLKDGYCKLIGPGRLEPLPEVDIPRLVVPGGMDCAVLEFTRDTVPPQYADRKIFYYDFRSAVRLSREETLFLAGQLRDKLNRATSAVKVLVPLGGWSAADGPGAPLDEPALNRLFIDHLRDGLSPSIEVKEVGQHINDPAFADQAAQAMIEML</sequence>
<dbReference type="CDD" id="cd15488">
    <property type="entry name" value="Tm-1-like"/>
    <property type="match status" value="1"/>
</dbReference>
<evidence type="ECO:0000259" key="2">
    <source>
        <dbReference type="Pfam" id="PF23189"/>
    </source>
</evidence>
<protein>
    <submittedName>
        <fullName evidence="3">Uncharacterized protein</fullName>
    </submittedName>
</protein>
<gene>
    <name evidence="3" type="ORF">FAK_08890</name>
</gene>
<dbReference type="Proteomes" id="UP001366166">
    <property type="component" value="Chromosome"/>
</dbReference>
<dbReference type="Gene3D" id="3.40.50.12030">
    <property type="entry name" value="Uncharacterised protein family UPF0261, NC domain"/>
    <property type="match status" value="1"/>
</dbReference>
<dbReference type="Pfam" id="PF06792">
    <property type="entry name" value="UPF0261"/>
    <property type="match status" value="1"/>
</dbReference>
<feature type="domain" description="UPF0261" evidence="1">
    <location>
        <begin position="6"/>
        <end position="165"/>
    </location>
</feature>
<dbReference type="RefSeq" id="WP_338605568.1">
    <property type="nucleotide sequence ID" value="NZ_AP028679.1"/>
</dbReference>
<dbReference type="InterPro" id="IPR056778">
    <property type="entry name" value="UPF0261_C"/>
</dbReference>
<dbReference type="Pfam" id="PF23189">
    <property type="entry name" value="UPF0261_C"/>
    <property type="match status" value="1"/>
</dbReference>
<dbReference type="InterPro" id="IPR008322">
    <property type="entry name" value="UPF0261"/>
</dbReference>
<evidence type="ECO:0000313" key="3">
    <source>
        <dbReference type="EMBL" id="BEQ13823.1"/>
    </source>
</evidence>
<dbReference type="InterPro" id="IPR051353">
    <property type="entry name" value="Tobamovirus_resist_UPF0261"/>
</dbReference>
<dbReference type="InterPro" id="IPR044122">
    <property type="entry name" value="UPF0261_N"/>
</dbReference>